<gene>
    <name evidence="1" type="primary">Cni-plp-1</name>
    <name evidence="1" type="synonym">Cnig_chr_IV.g13852</name>
    <name evidence="1" type="ORF">B9Z55_013852</name>
</gene>
<accession>A0A2G5U428</accession>
<evidence type="ECO:0000313" key="1">
    <source>
        <dbReference type="EMBL" id="PIC34101.1"/>
    </source>
</evidence>
<dbReference type="AlphaFoldDB" id="A0A2G5U428"/>
<reference evidence="2" key="1">
    <citation type="submission" date="2017-10" db="EMBL/GenBank/DDBJ databases">
        <title>Rapid genome shrinkage in a self-fertile nematode reveals novel sperm competition proteins.</title>
        <authorList>
            <person name="Yin D."/>
            <person name="Schwarz E.M."/>
            <person name="Thomas C.G."/>
            <person name="Felde R.L."/>
            <person name="Korf I.F."/>
            <person name="Cutter A.D."/>
            <person name="Schartner C.M."/>
            <person name="Ralston E.J."/>
            <person name="Meyer B.J."/>
            <person name="Haag E.S."/>
        </authorList>
    </citation>
    <scope>NUCLEOTIDE SEQUENCE [LARGE SCALE GENOMIC DNA]</scope>
    <source>
        <strain evidence="2">JU1422</strain>
    </source>
</reference>
<keyword evidence="2" id="KW-1185">Reference proteome</keyword>
<sequence length="146" mass="17015">MFSCSYPRFTMSSCDATWRDVSFRGRDSNSDQFAPIYMCESAMRCLHTVVGVLNFCSSIFQFFDSFFNIKPLCKSKFHSLSLENQLRPVSRSIKPCLLDVKDAKLDLFSKYLSRPNFRFPSLRCRLFPFCFSRPQLNGAIYVFRTS</sequence>
<proteinExistence type="predicted"/>
<comment type="caution">
    <text evidence="1">The sequence shown here is derived from an EMBL/GenBank/DDBJ whole genome shotgun (WGS) entry which is preliminary data.</text>
</comment>
<dbReference type="EMBL" id="PDUG01000004">
    <property type="protein sequence ID" value="PIC34101.1"/>
    <property type="molecule type" value="Genomic_DNA"/>
</dbReference>
<dbReference type="OrthoDB" id="523901at2759"/>
<name>A0A2G5U428_9PELO</name>
<dbReference type="Proteomes" id="UP000230233">
    <property type="component" value="Chromosome IV"/>
</dbReference>
<evidence type="ECO:0000313" key="2">
    <source>
        <dbReference type="Proteomes" id="UP000230233"/>
    </source>
</evidence>
<organism evidence="1 2">
    <name type="scientific">Caenorhabditis nigoni</name>
    <dbReference type="NCBI Taxonomy" id="1611254"/>
    <lineage>
        <taxon>Eukaryota</taxon>
        <taxon>Metazoa</taxon>
        <taxon>Ecdysozoa</taxon>
        <taxon>Nematoda</taxon>
        <taxon>Chromadorea</taxon>
        <taxon>Rhabditida</taxon>
        <taxon>Rhabditina</taxon>
        <taxon>Rhabditomorpha</taxon>
        <taxon>Rhabditoidea</taxon>
        <taxon>Rhabditidae</taxon>
        <taxon>Peloderinae</taxon>
        <taxon>Caenorhabditis</taxon>
    </lineage>
</organism>
<protein>
    <submittedName>
        <fullName evidence="1">Uncharacterized protein</fullName>
    </submittedName>
</protein>